<feature type="region of interest" description="Disordered" evidence="1">
    <location>
        <begin position="398"/>
        <end position="483"/>
    </location>
</feature>
<feature type="compositionally biased region" description="Basic and acidic residues" evidence="1">
    <location>
        <begin position="303"/>
        <end position="317"/>
    </location>
</feature>
<dbReference type="GO" id="GO:0010821">
    <property type="term" value="P:regulation of mitochondrion organization"/>
    <property type="evidence" value="ECO:0007669"/>
    <property type="project" value="Ensembl"/>
</dbReference>
<protein>
    <submittedName>
        <fullName evidence="3">Storkhead box 1</fullName>
    </submittedName>
</protein>
<proteinExistence type="predicted"/>
<dbReference type="GO" id="GO:0005654">
    <property type="term" value="C:nucleoplasm"/>
    <property type="evidence" value="ECO:0007669"/>
    <property type="project" value="Ensembl"/>
</dbReference>
<keyword evidence="4" id="KW-1185">Reference proteome</keyword>
<dbReference type="FunCoup" id="G3VVL3">
    <property type="interactions" value="1133"/>
</dbReference>
<dbReference type="InParanoid" id="G3VVL3"/>
<dbReference type="CTD" id="219736"/>
<feature type="region of interest" description="Disordered" evidence="1">
    <location>
        <begin position="512"/>
        <end position="668"/>
    </location>
</feature>
<dbReference type="Ensembl" id="ENSSHAT00000007280.2">
    <property type="protein sequence ID" value="ENSSHAP00000007218.2"/>
    <property type="gene ID" value="ENSSHAG00000006272.2"/>
</dbReference>
<dbReference type="Proteomes" id="UP000007648">
    <property type="component" value="Unassembled WGS sequence"/>
</dbReference>
<dbReference type="GO" id="GO:0000977">
    <property type="term" value="F:RNA polymerase II transcription regulatory region sequence-specific DNA binding"/>
    <property type="evidence" value="ECO:0007669"/>
    <property type="project" value="Ensembl"/>
</dbReference>
<sequence length="1007" mass="111682">MARPVQLAPGSLALVLCRQERERGAAGARDPDADPELELGATEASLDEPLPAGAPGSPETEDGELGGRALFRAFRRANVRCFWNARLARAASRLAFQGWLRRGVLLVHGPPGSLQVLRDAWLRRALRPPRGFRIRAVGDVFPVQMNPITQSQFIPLAEVLCCAIADMNAAHVVVTQESLMDQLVKHYPGIATPSQDILYTTLGNLIKERKIYHTGEGYFIVTPQTYFITNAASQPKKRGPLEDPHSCPPPAPVTYLVSMDSQAELTKENASHCKSCRCFLEPCPAEGRGVTRDGPGKGPKNSTPEEGRLWERSGKDKGKSKKFGLRLLWRQMSRKDRPKKDHRSFSAQFPPEEWPVRDEENLDNIPRDVEHEIIRRINPELTVDNLIKHTVLMQKYEERKKYTSQGTSTDLRAAGRKQPPLPPGRTGSRRRQSRSGRHRRRGHSSRERARGRSLRGSQGSEPRSVVTRPEKHPMPPPAEAVPSVKGLEEELAQTLGGTHPGVASPQFIYKKRISNPFPGFPHRGNPTVRGHKGQKSGDPKPKQTEKPLKSFRRPRSLDASRVVDSDVHQPSAEQPGEQGGPGIPFKPDDPSVPPAGDPFQNCLSSYSQHGAVRASRKGHPFGESLPGQSVYAGQDKTGPEVQWKIHSHSDPVAETQTEAQRSSASQAPGHGLMEQALVHQFQNLRLLDPHLGRSHQVGPLESQSRDTPKELTGKCWGALNQENEGFSDDDDHQALYQKEAEGLEDACSSLYLEEEEEEEDLLCLAQPGHIPFPFSDGSPWDNLGKTNVTERPLGHWQISSDLPDYSSKIQRSKPQACERNDYHRPTGSLADPLADPERGQNHGLRPRGYSCEEDADAVSRVQELVDGSIFDYYNTSEADSEAETLQNSTGEMGEKSARWGLGPPGEEMRKHFRQKPEPFHDSRVPGLAQRVQQEQSHLEGTENHSLTGDSGIDSPRTQSLASNNSVILEELKRRRSFLQNFEGLNSSRNGQILTSNSLLQLTPVINV</sequence>
<dbReference type="GO" id="GO:1902882">
    <property type="term" value="P:regulation of response to oxidative stress"/>
    <property type="evidence" value="ECO:0007669"/>
    <property type="project" value="Ensembl"/>
</dbReference>
<feature type="domain" description="Winged helix Storkhead-box1" evidence="2">
    <location>
        <begin position="145"/>
        <end position="223"/>
    </location>
</feature>
<feature type="compositionally biased region" description="Basic and acidic residues" evidence="1">
    <location>
        <begin position="555"/>
        <end position="567"/>
    </location>
</feature>
<dbReference type="GO" id="GO:0071500">
    <property type="term" value="P:cellular response to nitrosative stress"/>
    <property type="evidence" value="ECO:0007669"/>
    <property type="project" value="Ensembl"/>
</dbReference>
<dbReference type="PANTHER" id="PTHR22437:SF1">
    <property type="entry name" value="STORKHEAD-BOX PROTEIN 1"/>
    <property type="match status" value="1"/>
</dbReference>
<dbReference type="GO" id="GO:1901858">
    <property type="term" value="P:regulation of mitochondrial DNA metabolic process"/>
    <property type="evidence" value="ECO:0007669"/>
    <property type="project" value="Ensembl"/>
</dbReference>
<dbReference type="AlphaFoldDB" id="G3VVL3"/>
<feature type="region of interest" description="Disordered" evidence="1">
    <location>
        <begin position="287"/>
        <end position="352"/>
    </location>
</feature>
<dbReference type="GO" id="GO:0010971">
    <property type="term" value="P:positive regulation of G2/M transition of mitotic cell cycle"/>
    <property type="evidence" value="ECO:0007669"/>
    <property type="project" value="Ensembl"/>
</dbReference>
<dbReference type="GO" id="GO:0010628">
    <property type="term" value="P:positive regulation of gene expression"/>
    <property type="evidence" value="ECO:0007669"/>
    <property type="project" value="Ensembl"/>
</dbReference>
<dbReference type="InterPro" id="IPR019391">
    <property type="entry name" value="Storkhead-box_WHD"/>
</dbReference>
<dbReference type="eggNOG" id="KOG3897">
    <property type="taxonomic scope" value="Eukaryota"/>
</dbReference>
<evidence type="ECO:0000313" key="4">
    <source>
        <dbReference type="Proteomes" id="UP000007648"/>
    </source>
</evidence>
<evidence type="ECO:0000256" key="1">
    <source>
        <dbReference type="SAM" id="MobiDB-lite"/>
    </source>
</evidence>
<dbReference type="GO" id="GO:0001650">
    <property type="term" value="C:fibrillar center"/>
    <property type="evidence" value="ECO:0007669"/>
    <property type="project" value="Ensembl"/>
</dbReference>
<dbReference type="Pfam" id="PF10264">
    <property type="entry name" value="WHD_Storkhead"/>
    <property type="match status" value="1"/>
</dbReference>
<feature type="region of interest" description="Disordered" evidence="1">
    <location>
        <begin position="878"/>
        <end position="961"/>
    </location>
</feature>
<reference evidence="3" key="2">
    <citation type="submission" date="2025-08" db="UniProtKB">
        <authorList>
            <consortium name="Ensembl"/>
        </authorList>
    </citation>
    <scope>IDENTIFICATION</scope>
</reference>
<dbReference type="KEGG" id="shr:100919017"/>
<dbReference type="GO" id="GO:0005829">
    <property type="term" value="C:cytosol"/>
    <property type="evidence" value="ECO:0007669"/>
    <property type="project" value="Ensembl"/>
</dbReference>
<reference evidence="3 4" key="1">
    <citation type="journal article" date="2011" name="Proc. Natl. Acad. Sci. U.S.A.">
        <title>Genetic diversity and population structure of the endangered marsupial Sarcophilus harrisii (Tasmanian devil).</title>
        <authorList>
            <person name="Miller W."/>
            <person name="Hayes V.M."/>
            <person name="Ratan A."/>
            <person name="Petersen D.C."/>
            <person name="Wittekindt N.E."/>
            <person name="Miller J."/>
            <person name="Walenz B."/>
            <person name="Knight J."/>
            <person name="Qi J."/>
            <person name="Zhao F."/>
            <person name="Wang Q."/>
            <person name="Bedoya-Reina O.C."/>
            <person name="Katiyar N."/>
            <person name="Tomsho L.P."/>
            <person name="Kasson L.M."/>
            <person name="Hardie R.A."/>
            <person name="Woodbridge P."/>
            <person name="Tindall E.A."/>
            <person name="Bertelsen M.F."/>
            <person name="Dixon D."/>
            <person name="Pyecroft S."/>
            <person name="Helgen K.M."/>
            <person name="Lesk A.M."/>
            <person name="Pringle T.H."/>
            <person name="Patterson N."/>
            <person name="Zhang Y."/>
            <person name="Kreiss A."/>
            <person name="Woods G.M."/>
            <person name="Jones M.E."/>
            <person name="Schuster S.C."/>
        </authorList>
    </citation>
    <scope>NUCLEOTIDE SEQUENCE [LARGE SCALE GENOMIC DNA]</scope>
</reference>
<dbReference type="GO" id="GO:0005813">
    <property type="term" value="C:centrosome"/>
    <property type="evidence" value="ECO:0007669"/>
    <property type="project" value="Ensembl"/>
</dbReference>
<feature type="compositionally biased region" description="Basic and acidic residues" evidence="1">
    <location>
        <begin position="23"/>
        <end position="32"/>
    </location>
</feature>
<feature type="compositionally biased region" description="Polar residues" evidence="1">
    <location>
        <begin position="878"/>
        <end position="890"/>
    </location>
</feature>
<dbReference type="HOGENOM" id="CLU_306723_0_0_1"/>
<feature type="compositionally biased region" description="Basic and acidic residues" evidence="1">
    <location>
        <begin position="906"/>
        <end position="923"/>
    </location>
</feature>
<name>G3VVL3_SARHA</name>
<dbReference type="GO" id="GO:0006357">
    <property type="term" value="P:regulation of transcription by RNA polymerase II"/>
    <property type="evidence" value="ECO:0007669"/>
    <property type="project" value="Ensembl"/>
</dbReference>
<dbReference type="GO" id="GO:0010629">
    <property type="term" value="P:negative regulation of gene expression"/>
    <property type="evidence" value="ECO:0007669"/>
    <property type="project" value="Ensembl"/>
</dbReference>
<organism evidence="3 4">
    <name type="scientific">Sarcophilus harrisii</name>
    <name type="common">Tasmanian devil</name>
    <name type="synonym">Sarcophilus laniarius</name>
    <dbReference type="NCBI Taxonomy" id="9305"/>
    <lineage>
        <taxon>Eukaryota</taxon>
        <taxon>Metazoa</taxon>
        <taxon>Chordata</taxon>
        <taxon>Craniata</taxon>
        <taxon>Vertebrata</taxon>
        <taxon>Euteleostomi</taxon>
        <taxon>Mammalia</taxon>
        <taxon>Metatheria</taxon>
        <taxon>Dasyuromorphia</taxon>
        <taxon>Dasyuridae</taxon>
        <taxon>Sarcophilus</taxon>
    </lineage>
</organism>
<gene>
    <name evidence="3" type="primary">STOX1</name>
</gene>
<feature type="region of interest" description="Disordered" evidence="1">
    <location>
        <begin position="814"/>
        <end position="843"/>
    </location>
</feature>
<feature type="compositionally biased region" description="Basic and acidic residues" evidence="1">
    <location>
        <begin position="535"/>
        <end position="548"/>
    </location>
</feature>
<evidence type="ECO:0000313" key="3">
    <source>
        <dbReference type="Ensembl" id="ENSSHAP00000007218.2"/>
    </source>
</evidence>
<feature type="compositionally biased region" description="Basic residues" evidence="1">
    <location>
        <begin position="427"/>
        <end position="443"/>
    </location>
</feature>
<dbReference type="GO" id="GO:1900087">
    <property type="term" value="P:positive regulation of G1/S transition of mitotic cell cycle"/>
    <property type="evidence" value="ECO:0007669"/>
    <property type="project" value="Ensembl"/>
</dbReference>
<feature type="region of interest" description="Disordered" evidence="1">
    <location>
        <begin position="23"/>
        <end position="63"/>
    </location>
</feature>
<feature type="compositionally biased region" description="Polar residues" evidence="1">
    <location>
        <begin position="654"/>
        <end position="666"/>
    </location>
</feature>
<dbReference type="OrthoDB" id="10020110at2759"/>
<accession>G3VVL3</accession>
<dbReference type="GO" id="GO:0051881">
    <property type="term" value="P:regulation of mitochondrial membrane potential"/>
    <property type="evidence" value="ECO:0007669"/>
    <property type="project" value="Ensembl"/>
</dbReference>
<dbReference type="GeneTree" id="ENSGT00520000055589"/>
<dbReference type="RefSeq" id="XP_031812725.1">
    <property type="nucleotide sequence ID" value="XM_031956865.1"/>
</dbReference>
<reference evidence="3" key="3">
    <citation type="submission" date="2025-09" db="UniProtKB">
        <authorList>
            <consortium name="Ensembl"/>
        </authorList>
    </citation>
    <scope>IDENTIFICATION</scope>
</reference>
<dbReference type="STRING" id="9305.ENSSHAP00000007218"/>
<dbReference type="GeneID" id="100919017"/>
<evidence type="ECO:0000259" key="2">
    <source>
        <dbReference type="Pfam" id="PF10264"/>
    </source>
</evidence>
<dbReference type="InterPro" id="IPR040126">
    <property type="entry name" value="STOX1/2"/>
</dbReference>
<dbReference type="PANTHER" id="PTHR22437">
    <property type="entry name" value="WINGED HELIX DOMAIN-CONTAINING PROTEIN"/>
    <property type="match status" value="1"/>
</dbReference>